<feature type="region of interest" description="Disordered" evidence="1">
    <location>
        <begin position="1"/>
        <end position="65"/>
    </location>
</feature>
<organism evidence="2">
    <name type="scientific">freshwater metagenome</name>
    <dbReference type="NCBI Taxonomy" id="449393"/>
    <lineage>
        <taxon>unclassified sequences</taxon>
        <taxon>metagenomes</taxon>
        <taxon>ecological metagenomes</taxon>
    </lineage>
</organism>
<dbReference type="EMBL" id="JNSL01000047">
    <property type="protein sequence ID" value="KGA18210.1"/>
    <property type="molecule type" value="Genomic_DNA"/>
</dbReference>
<feature type="compositionally biased region" description="Polar residues" evidence="1">
    <location>
        <begin position="31"/>
        <end position="56"/>
    </location>
</feature>
<name>A0A094Q254_9ZZZZ</name>
<comment type="caution">
    <text evidence="2">The sequence shown here is derived from an EMBL/GenBank/DDBJ whole genome shotgun (WGS) entry which is preliminary data.</text>
</comment>
<evidence type="ECO:0000256" key="1">
    <source>
        <dbReference type="SAM" id="MobiDB-lite"/>
    </source>
</evidence>
<gene>
    <name evidence="2" type="ORF">GM51_8875</name>
</gene>
<feature type="compositionally biased region" description="Low complexity" evidence="1">
    <location>
        <begin position="13"/>
        <end position="27"/>
    </location>
</feature>
<accession>A0A094Q254</accession>
<dbReference type="AlphaFoldDB" id="A0A094Q254"/>
<sequence>MGMFGKASKKLGRAASRSLKSASKSVAGQSKGPSNPGGSRSSKNTSSDELAFLTNSKEPDRDQSGRVIVKLSAGKEIELGVSLQESSERWLVGKPDFEKFEVTRNVKVHLVSNSSRYVLVSPAGDEFAEVNRDSADLANDVFEGITSSLRGMYSQLANEVFAFEVSLRLEGEWQEEDVLEDSWLDVSESFVRIKNPVEFEIE</sequence>
<evidence type="ECO:0000313" key="2">
    <source>
        <dbReference type="EMBL" id="KGA18210.1"/>
    </source>
</evidence>
<proteinExistence type="predicted"/>
<protein>
    <submittedName>
        <fullName evidence="2">Uncharacterized protein</fullName>
    </submittedName>
</protein>
<reference evidence="2" key="1">
    <citation type="submission" date="2014-06" db="EMBL/GenBank/DDBJ databases">
        <title>Key roles for freshwater Actinobacteria revealed by deep metagenomic sequencing.</title>
        <authorList>
            <person name="Ghai R."/>
            <person name="Mizuno C.M."/>
            <person name="Picazo A."/>
            <person name="Camacho A."/>
            <person name="Rodriguez-Valera F."/>
        </authorList>
    </citation>
    <scope>NUCLEOTIDE SEQUENCE</scope>
</reference>